<dbReference type="UniPathway" id="UPA00666"/>
<feature type="transmembrane region" description="Helical" evidence="9">
    <location>
        <begin position="49"/>
        <end position="67"/>
    </location>
</feature>
<dbReference type="PANTHER" id="PTHR38686">
    <property type="entry name" value="APOLIPOPROTEIN N-ACYLTRANSFERASE"/>
    <property type="match status" value="1"/>
</dbReference>
<evidence type="ECO:0000256" key="9">
    <source>
        <dbReference type="HAMAP-Rule" id="MF_01148"/>
    </source>
</evidence>
<dbReference type="GO" id="GO:0005886">
    <property type="term" value="C:plasma membrane"/>
    <property type="evidence" value="ECO:0007669"/>
    <property type="project" value="UniProtKB-SubCell"/>
</dbReference>
<dbReference type="RefSeq" id="WP_088252053.1">
    <property type="nucleotide sequence ID" value="NZ_NIDE01000001.1"/>
</dbReference>
<dbReference type="OrthoDB" id="9804277at2"/>
<evidence type="ECO:0000256" key="1">
    <source>
        <dbReference type="ARBA" id="ARBA00004651"/>
    </source>
</evidence>
<keyword evidence="12" id="KW-1185">Reference proteome</keyword>
<accession>A0A225E120</accession>
<comment type="similarity">
    <text evidence="2 9">Belongs to the CN hydrolase family. Apolipoprotein N-acyltransferase subfamily.</text>
</comment>
<gene>
    <name evidence="9" type="primary">lnt</name>
    <name evidence="11" type="ORF">FRUB_00582</name>
</gene>
<proteinExistence type="inferred from homology"/>
<feature type="domain" description="CN hydrolase" evidence="10">
    <location>
        <begin position="248"/>
        <end position="539"/>
    </location>
</feature>
<dbReference type="InterPro" id="IPR004563">
    <property type="entry name" value="Apolipo_AcylTrfase"/>
</dbReference>
<comment type="function">
    <text evidence="9">Catalyzes the phospholipid dependent N-acylation of the N-terminal cysteine of apolipoprotein, the last step in lipoprotein maturation.</text>
</comment>
<comment type="caution">
    <text evidence="11">The sequence shown here is derived from an EMBL/GenBank/DDBJ whole genome shotgun (WGS) entry which is preliminary data.</text>
</comment>
<dbReference type="GO" id="GO:0016410">
    <property type="term" value="F:N-acyltransferase activity"/>
    <property type="evidence" value="ECO:0007669"/>
    <property type="project" value="UniProtKB-UniRule"/>
</dbReference>
<keyword evidence="4 9" id="KW-0808">Transferase</keyword>
<name>A0A225E120_9BACT</name>
<keyword evidence="6 9" id="KW-1133">Transmembrane helix</keyword>
<dbReference type="PANTHER" id="PTHR38686:SF1">
    <property type="entry name" value="APOLIPOPROTEIN N-ACYLTRANSFERASE"/>
    <property type="match status" value="1"/>
</dbReference>
<feature type="transmembrane region" description="Helical" evidence="9">
    <location>
        <begin position="79"/>
        <end position="100"/>
    </location>
</feature>
<dbReference type="Pfam" id="PF20154">
    <property type="entry name" value="LNT_N"/>
    <property type="match status" value="1"/>
</dbReference>
<dbReference type="InterPro" id="IPR036526">
    <property type="entry name" value="C-N_Hydrolase_sf"/>
</dbReference>
<organism evidence="11 12">
    <name type="scientific">Fimbriiglobus ruber</name>
    <dbReference type="NCBI Taxonomy" id="1908690"/>
    <lineage>
        <taxon>Bacteria</taxon>
        <taxon>Pseudomonadati</taxon>
        <taxon>Planctomycetota</taxon>
        <taxon>Planctomycetia</taxon>
        <taxon>Gemmatales</taxon>
        <taxon>Gemmataceae</taxon>
        <taxon>Fimbriiglobus</taxon>
    </lineage>
</organism>
<dbReference type="SUPFAM" id="SSF56317">
    <property type="entry name" value="Carbon-nitrogen hydrolase"/>
    <property type="match status" value="1"/>
</dbReference>
<evidence type="ECO:0000256" key="7">
    <source>
        <dbReference type="ARBA" id="ARBA00023136"/>
    </source>
</evidence>
<keyword evidence="5 9" id="KW-0812">Transmembrane</keyword>
<comment type="subcellular location">
    <subcellularLocation>
        <location evidence="1 9">Cell membrane</location>
        <topology evidence="1 9">Multi-pass membrane protein</topology>
    </subcellularLocation>
</comment>
<dbReference type="AlphaFoldDB" id="A0A225E120"/>
<evidence type="ECO:0000256" key="8">
    <source>
        <dbReference type="ARBA" id="ARBA00023315"/>
    </source>
</evidence>
<dbReference type="NCBIfam" id="TIGR00546">
    <property type="entry name" value="lnt"/>
    <property type="match status" value="1"/>
</dbReference>
<feature type="transmembrane region" description="Helical" evidence="9">
    <location>
        <begin position="131"/>
        <end position="149"/>
    </location>
</feature>
<evidence type="ECO:0000256" key="3">
    <source>
        <dbReference type="ARBA" id="ARBA00022475"/>
    </source>
</evidence>
<dbReference type="Pfam" id="PF00795">
    <property type="entry name" value="CN_hydrolase"/>
    <property type="match status" value="1"/>
</dbReference>
<keyword evidence="8 9" id="KW-0012">Acyltransferase</keyword>
<dbReference type="Proteomes" id="UP000214646">
    <property type="component" value="Unassembled WGS sequence"/>
</dbReference>
<dbReference type="CDD" id="cd07571">
    <property type="entry name" value="ALP_N-acyl_transferase"/>
    <property type="match status" value="1"/>
</dbReference>
<evidence type="ECO:0000313" key="11">
    <source>
        <dbReference type="EMBL" id="OWK46883.1"/>
    </source>
</evidence>
<dbReference type="EMBL" id="NIDE01000001">
    <property type="protein sequence ID" value="OWK46883.1"/>
    <property type="molecule type" value="Genomic_DNA"/>
</dbReference>
<dbReference type="GO" id="GO:0042158">
    <property type="term" value="P:lipoprotein biosynthetic process"/>
    <property type="evidence" value="ECO:0007669"/>
    <property type="project" value="UniProtKB-UniRule"/>
</dbReference>
<protein>
    <recommendedName>
        <fullName evidence="9">Apolipoprotein N-acyltransferase</fullName>
        <shortName evidence="9">ALP N-acyltransferase</shortName>
        <ecNumber evidence="9">2.3.1.269</ecNumber>
    </recommendedName>
</protein>
<dbReference type="InterPro" id="IPR045378">
    <property type="entry name" value="LNT_N"/>
</dbReference>
<evidence type="ECO:0000256" key="6">
    <source>
        <dbReference type="ARBA" id="ARBA00022989"/>
    </source>
</evidence>
<evidence type="ECO:0000256" key="5">
    <source>
        <dbReference type="ARBA" id="ARBA00022692"/>
    </source>
</evidence>
<comment type="pathway">
    <text evidence="9">Protein modification; lipoprotein biosynthesis (N-acyl transfer).</text>
</comment>
<comment type="catalytic activity">
    <reaction evidence="9">
        <text>N-terminal S-1,2-diacyl-sn-glyceryl-L-cysteinyl-[lipoprotein] + a glycerophospholipid = N-acyl-S-1,2-diacyl-sn-glyceryl-L-cysteinyl-[lipoprotein] + a 2-acyl-sn-glycero-3-phospholipid + H(+)</text>
        <dbReference type="Rhea" id="RHEA:48228"/>
        <dbReference type="Rhea" id="RHEA-COMP:14681"/>
        <dbReference type="Rhea" id="RHEA-COMP:14684"/>
        <dbReference type="ChEBI" id="CHEBI:15378"/>
        <dbReference type="ChEBI" id="CHEBI:136912"/>
        <dbReference type="ChEBI" id="CHEBI:140656"/>
        <dbReference type="ChEBI" id="CHEBI:140657"/>
        <dbReference type="ChEBI" id="CHEBI:140660"/>
        <dbReference type="EC" id="2.3.1.269"/>
    </reaction>
</comment>
<dbReference type="EC" id="2.3.1.269" evidence="9"/>
<evidence type="ECO:0000259" key="10">
    <source>
        <dbReference type="PROSITE" id="PS50263"/>
    </source>
</evidence>
<keyword evidence="11" id="KW-0449">Lipoprotein</keyword>
<dbReference type="HAMAP" id="MF_01148">
    <property type="entry name" value="Lnt"/>
    <property type="match status" value="1"/>
</dbReference>
<sequence length="587" mass="65317">MKPARVFLPAILSALLLWTAFFPLDLGPVAFVAMVPFLTLVRAAGVGPWRRYGAAFLGGLVFFGLAVKWVRVAHPMMALFAWPGITIYCALYWPLALLLLRKLDRFGLPLAATFPAVWVGLEYVRMHFPTGFPFLQYVGLHQLIGFGWYDLGYAMHRISPLIQAADFGGIYLISLAVAAVNGIVYDWAVRVKIVRLALRWPVAWTPRTFTRETYTSAAVLSIPTLMICYGTVQLAHLPFPAGPRVHAIQGDLPQYRKDQPHEADVNTVPESPPVDQEYFPLARQAATSGPNAPPPDLIVWPETCWADDWWFAATGSGENPEMPNFHARVARYQQIIGRQAAELTHTNALLGLNAHEWTGTKMRKFNSALLIRPDGTSAERYDKVHLVPFGEYVPLKDQLPWLQTFTPYKHEYSCAPGESWTRFTLPTAKGVAKFGVLICYEDTDPSIARRYNPSAGGEGVDFLVNISNDGWFDGTEEHEEHLAVCRFRAIEARRSVVRAVNMGISAVIDPDGRIVALPVEESWEKSKKTRGIVRASVPLDARGSIYAFLGDWVPALCWLGIVVGLVLPRRLTIPVIDPTTANTQSAR</sequence>
<keyword evidence="3 9" id="KW-1003">Cell membrane</keyword>
<evidence type="ECO:0000256" key="4">
    <source>
        <dbReference type="ARBA" id="ARBA00022679"/>
    </source>
</evidence>
<keyword evidence="7 9" id="KW-0472">Membrane</keyword>
<evidence type="ECO:0000313" key="12">
    <source>
        <dbReference type="Proteomes" id="UP000214646"/>
    </source>
</evidence>
<evidence type="ECO:0000256" key="2">
    <source>
        <dbReference type="ARBA" id="ARBA00010065"/>
    </source>
</evidence>
<dbReference type="InterPro" id="IPR003010">
    <property type="entry name" value="C-N_Hydrolase"/>
</dbReference>
<reference evidence="12" key="1">
    <citation type="submission" date="2017-06" db="EMBL/GenBank/DDBJ databases">
        <title>Genome analysis of Fimbriiglobus ruber SP5, the first member of the order Planctomycetales with confirmed chitinolytic capability.</title>
        <authorList>
            <person name="Ravin N.V."/>
            <person name="Rakitin A.L."/>
            <person name="Ivanova A.A."/>
            <person name="Beletsky A.V."/>
            <person name="Kulichevskaya I.S."/>
            <person name="Mardanov A.V."/>
            <person name="Dedysh S.N."/>
        </authorList>
    </citation>
    <scope>NUCLEOTIDE SEQUENCE [LARGE SCALE GENOMIC DNA]</scope>
    <source>
        <strain evidence="12">SP5</strain>
    </source>
</reference>
<feature type="transmembrane region" description="Helical" evidence="9">
    <location>
        <begin position="106"/>
        <end position="124"/>
    </location>
</feature>
<dbReference type="PROSITE" id="PS50263">
    <property type="entry name" value="CN_HYDROLASE"/>
    <property type="match status" value="1"/>
</dbReference>
<dbReference type="Gene3D" id="3.60.110.10">
    <property type="entry name" value="Carbon-nitrogen hydrolase"/>
    <property type="match status" value="1"/>
</dbReference>
<feature type="transmembrane region" description="Helical" evidence="9">
    <location>
        <begin position="545"/>
        <end position="567"/>
    </location>
</feature>
<feature type="transmembrane region" description="Helical" evidence="9">
    <location>
        <begin position="169"/>
        <end position="189"/>
    </location>
</feature>